<accession>A0A7Y4GUJ9</accession>
<dbReference type="Proteomes" id="UP000544122">
    <property type="component" value="Unassembled WGS sequence"/>
</dbReference>
<dbReference type="Gene3D" id="3.40.50.2000">
    <property type="entry name" value="Glycogen Phosphorylase B"/>
    <property type="match status" value="1"/>
</dbReference>
<dbReference type="EMBL" id="JAAVLX010000007">
    <property type="protein sequence ID" value="NOJ42161.1"/>
    <property type="molecule type" value="Genomic_DNA"/>
</dbReference>
<organism evidence="2 3">
    <name type="scientific">Bradyrhizobium australiense</name>
    <dbReference type="NCBI Taxonomy" id="2721161"/>
    <lineage>
        <taxon>Bacteria</taxon>
        <taxon>Pseudomonadati</taxon>
        <taxon>Pseudomonadota</taxon>
        <taxon>Alphaproteobacteria</taxon>
        <taxon>Hyphomicrobiales</taxon>
        <taxon>Nitrobacteraceae</taxon>
        <taxon>Bradyrhizobium</taxon>
    </lineage>
</organism>
<evidence type="ECO:0000313" key="3">
    <source>
        <dbReference type="Proteomes" id="UP000544122"/>
    </source>
</evidence>
<dbReference type="RefSeq" id="WP_171581411.1">
    <property type="nucleotide sequence ID" value="NZ_JAAVLX010000007.1"/>
</dbReference>
<protein>
    <submittedName>
        <fullName evidence="2">Glycosyltransferase</fullName>
    </submittedName>
</protein>
<comment type="caution">
    <text evidence="2">The sequence shown here is derived from an EMBL/GenBank/DDBJ whole genome shotgun (WGS) entry which is preliminary data.</text>
</comment>
<keyword evidence="2" id="KW-0808">Transferase</keyword>
<feature type="domain" description="Spore protein YkvP/CgeB glycosyl transferase-like" evidence="1">
    <location>
        <begin position="203"/>
        <end position="347"/>
    </location>
</feature>
<dbReference type="SUPFAM" id="SSF53756">
    <property type="entry name" value="UDP-Glycosyltransferase/glycogen phosphorylase"/>
    <property type="match status" value="1"/>
</dbReference>
<proteinExistence type="predicted"/>
<dbReference type="AlphaFoldDB" id="A0A7Y4GUJ9"/>
<evidence type="ECO:0000259" key="1">
    <source>
        <dbReference type="Pfam" id="PF13524"/>
    </source>
</evidence>
<dbReference type="InterPro" id="IPR055259">
    <property type="entry name" value="YkvP/CgeB_Glyco_trans-like"/>
</dbReference>
<sequence length="364" mass="39932">MKLVIFGLTFSSSWGNGHATLWRGLCSALIRQGHEVVFFERDTPYYAINRDLFALPGGELVIYPDWSSVQSKALREVREADAAIVTSYAADALAAADLIISAGRTLSVFYDLDTPVTLSRLRRGDTIPYIGVRGLADFDLVLSYTGGAALDALRDELGARQVVPLYGHVDPDVHRPLEAASLRQFALSYLGTYSADRQDALDALFTAPARARPDLRFVIGGAQYPQDYPWCPNIFFVHHLPPTDHPAFYASSRLTLNVTRRPMADLGWCPSGRLFEATACGVPVLSDAWAGLETFFTPGDEILVARDTADALAAIELSDAELDRVARAAREHTLAAHTSEQRAYELIATVSKTLISPTREMEQV</sequence>
<gene>
    <name evidence="2" type="ORF">HCN58_21640</name>
</gene>
<dbReference type="Pfam" id="PF13524">
    <property type="entry name" value="Glyco_trans_1_2"/>
    <property type="match status" value="1"/>
</dbReference>
<dbReference type="GO" id="GO:0016740">
    <property type="term" value="F:transferase activity"/>
    <property type="evidence" value="ECO:0007669"/>
    <property type="project" value="UniProtKB-KW"/>
</dbReference>
<keyword evidence="3" id="KW-1185">Reference proteome</keyword>
<evidence type="ECO:0000313" key="2">
    <source>
        <dbReference type="EMBL" id="NOJ42161.1"/>
    </source>
</evidence>
<name>A0A7Y4GUJ9_9BRAD</name>
<reference evidence="2 3" key="1">
    <citation type="submission" date="2020-03" db="EMBL/GenBank/DDBJ databases">
        <title>Bradyrhizobium diversity isolated from nodules of Indigofera sp.</title>
        <authorList>
            <person name="Klepa M."/>
            <person name="Helene L."/>
            <person name="Hungria M."/>
        </authorList>
    </citation>
    <scope>NUCLEOTIDE SEQUENCE [LARGE SCALE GENOMIC DNA]</scope>
    <source>
        <strain evidence="2 3">WSM 1791</strain>
    </source>
</reference>